<dbReference type="GO" id="GO:0005829">
    <property type="term" value="C:cytosol"/>
    <property type="evidence" value="ECO:0007669"/>
    <property type="project" value="TreeGrafter"/>
</dbReference>
<dbReference type="SUPFAM" id="SSF53448">
    <property type="entry name" value="Nucleotide-diphospho-sugar transferases"/>
    <property type="match status" value="1"/>
</dbReference>
<accession>A0A4Q9GQV8</accession>
<protein>
    <submittedName>
        <fullName evidence="1">Acylneuraminate cytidylyltransferase</fullName>
    </submittedName>
</protein>
<reference evidence="2" key="1">
    <citation type="submission" date="2019-02" db="EMBL/GenBank/DDBJ databases">
        <title>Glaciihabitans arcticus sp. nov., a psychrotolerant bacterium isolated from polar soil.</title>
        <authorList>
            <person name="Dahal R.H."/>
        </authorList>
    </citation>
    <scope>NUCLEOTIDE SEQUENCE [LARGE SCALE GENOMIC DNA]</scope>
    <source>
        <strain evidence="2">RP-3-7</strain>
    </source>
</reference>
<dbReference type="RefSeq" id="WP_130980079.1">
    <property type="nucleotide sequence ID" value="NZ_SISG01000001.1"/>
</dbReference>
<dbReference type="InterPro" id="IPR029044">
    <property type="entry name" value="Nucleotide-diphossugar_trans"/>
</dbReference>
<dbReference type="InterPro" id="IPR003329">
    <property type="entry name" value="Cytidylyl_trans"/>
</dbReference>
<dbReference type="EMBL" id="SISG01000001">
    <property type="protein sequence ID" value="TBN55968.1"/>
    <property type="molecule type" value="Genomic_DNA"/>
</dbReference>
<organism evidence="1 2">
    <name type="scientific">Glaciihabitans arcticus</name>
    <dbReference type="NCBI Taxonomy" id="2668039"/>
    <lineage>
        <taxon>Bacteria</taxon>
        <taxon>Bacillati</taxon>
        <taxon>Actinomycetota</taxon>
        <taxon>Actinomycetes</taxon>
        <taxon>Micrococcales</taxon>
        <taxon>Microbacteriaceae</taxon>
        <taxon>Glaciihabitans</taxon>
    </lineage>
</organism>
<dbReference type="CDD" id="cd02518">
    <property type="entry name" value="GT2_SpsF"/>
    <property type="match status" value="1"/>
</dbReference>
<keyword evidence="2" id="KW-1185">Reference proteome</keyword>
<dbReference type="Gene3D" id="3.90.550.10">
    <property type="entry name" value="Spore Coat Polysaccharide Biosynthesis Protein SpsA, Chain A"/>
    <property type="match status" value="1"/>
</dbReference>
<keyword evidence="1" id="KW-0808">Transferase</keyword>
<dbReference type="Pfam" id="PF02348">
    <property type="entry name" value="CTP_transf_3"/>
    <property type="match status" value="1"/>
</dbReference>
<dbReference type="GO" id="GO:0016779">
    <property type="term" value="F:nucleotidyltransferase activity"/>
    <property type="evidence" value="ECO:0007669"/>
    <property type="project" value="UniProtKB-KW"/>
</dbReference>
<sequence>MSTVCVVQARYSSSRLPGKVLERIGDSSMIERVLERLSRSSQLDEIVVATTDQPADVAVAAAVEAAGFRVIRGAQYDVLERYLQAVSDRDDADVVVRVTADCPFIDPDIVDRVIAFRTEGDLDFAANRLPPPHARTYPVGLDVEVATVVALRRAGAEATAPHHREHVMPYLYESGDRFRFGVVQLDEDLSGYRWTVDTPEDLAAARAIAELVGPEPFGWRDVLEVARMHPEIARINGSLAQKDVTVVDTRWTTGPTA</sequence>
<dbReference type="PANTHER" id="PTHR42866:SF1">
    <property type="entry name" value="SPORE COAT POLYSACCHARIDE BIOSYNTHESIS PROTEIN SPSF"/>
    <property type="match status" value="1"/>
</dbReference>
<keyword evidence="1" id="KW-0548">Nucleotidyltransferase</keyword>
<dbReference type="AlphaFoldDB" id="A0A4Q9GQV8"/>
<proteinExistence type="predicted"/>
<evidence type="ECO:0000313" key="2">
    <source>
        <dbReference type="Proteomes" id="UP000294194"/>
    </source>
</evidence>
<dbReference type="PANTHER" id="PTHR42866">
    <property type="entry name" value="3-DEOXY-MANNO-OCTULOSONATE CYTIDYLYLTRANSFERASE"/>
    <property type="match status" value="1"/>
</dbReference>
<name>A0A4Q9GQV8_9MICO</name>
<gene>
    <name evidence="1" type="ORF">EYE40_00345</name>
</gene>
<dbReference type="Proteomes" id="UP000294194">
    <property type="component" value="Unassembled WGS sequence"/>
</dbReference>
<evidence type="ECO:0000313" key="1">
    <source>
        <dbReference type="EMBL" id="TBN55968.1"/>
    </source>
</evidence>
<comment type="caution">
    <text evidence="1">The sequence shown here is derived from an EMBL/GenBank/DDBJ whole genome shotgun (WGS) entry which is preliminary data.</text>
</comment>